<dbReference type="AlphaFoldDB" id="A0A5B8A162"/>
<feature type="chain" id="PRO_5022768838" evidence="1">
    <location>
        <begin position="20"/>
        <end position="251"/>
    </location>
</feature>
<feature type="signal peptide" evidence="1">
    <location>
        <begin position="1"/>
        <end position="19"/>
    </location>
</feature>
<organism evidence="2 3">
    <name type="scientific">Hymenobacter jejuensis</name>
    <dbReference type="NCBI Taxonomy" id="2502781"/>
    <lineage>
        <taxon>Bacteria</taxon>
        <taxon>Pseudomonadati</taxon>
        <taxon>Bacteroidota</taxon>
        <taxon>Cytophagia</taxon>
        <taxon>Cytophagales</taxon>
        <taxon>Hymenobacteraceae</taxon>
        <taxon>Hymenobacter</taxon>
    </lineage>
</organism>
<keyword evidence="3" id="KW-1185">Reference proteome</keyword>
<dbReference type="RefSeq" id="WP_139515619.1">
    <property type="nucleotide sequence ID" value="NZ_CP040896.1"/>
</dbReference>
<proteinExistence type="predicted"/>
<gene>
    <name evidence="2" type="ORF">FHG12_10120</name>
</gene>
<name>A0A5B8A162_9BACT</name>
<protein>
    <submittedName>
        <fullName evidence="2">Uncharacterized protein</fullName>
    </submittedName>
</protein>
<sequence length="251" mass="26924">MRHALLFLLTFLLTAPAWAQDVLTKQNGDELQVKVLEISPTEVKYKRTDNPDGPLISVRKSEVFMIRYANGTKEILSQLPAGAQPSVGSAPAPITGPVVPGDEEPAFEHIKLGGPRLGFTVLTGGMLNKARGIDGYHNLNPFLTQFGWQFETRIFRMPNGTAGLFEIVPLIGGLEQGKFIPSINGLIGIRGPKGFEFGLGPNLTPVSANIALAVGTSFHANGVNFPVNFAVVPGNGGARFSLLFGFNSKRN</sequence>
<evidence type="ECO:0000256" key="1">
    <source>
        <dbReference type="SAM" id="SignalP"/>
    </source>
</evidence>
<dbReference type="OrthoDB" id="1427164at2"/>
<keyword evidence="1" id="KW-0732">Signal</keyword>
<dbReference type="EMBL" id="CP040896">
    <property type="protein sequence ID" value="QDA60443.1"/>
    <property type="molecule type" value="Genomic_DNA"/>
</dbReference>
<dbReference type="KEGG" id="hyj:FHG12_10120"/>
<reference evidence="2 3" key="1">
    <citation type="submission" date="2019-06" db="EMBL/GenBank/DDBJ databases">
        <authorList>
            <person name="Srinivasan S."/>
        </authorList>
    </citation>
    <scope>NUCLEOTIDE SEQUENCE [LARGE SCALE GENOMIC DNA]</scope>
    <source>
        <strain evidence="2 3">17J68-5</strain>
    </source>
</reference>
<dbReference type="Proteomes" id="UP000305398">
    <property type="component" value="Chromosome"/>
</dbReference>
<evidence type="ECO:0000313" key="2">
    <source>
        <dbReference type="EMBL" id="QDA60443.1"/>
    </source>
</evidence>
<accession>A0A5B8A162</accession>
<evidence type="ECO:0000313" key="3">
    <source>
        <dbReference type="Proteomes" id="UP000305398"/>
    </source>
</evidence>